<dbReference type="InterPro" id="IPR011006">
    <property type="entry name" value="CheY-like_superfamily"/>
</dbReference>
<dbReference type="GO" id="GO:0005829">
    <property type="term" value="C:cytosol"/>
    <property type="evidence" value="ECO:0007669"/>
    <property type="project" value="TreeGrafter"/>
</dbReference>
<dbReference type="InterPro" id="IPR001867">
    <property type="entry name" value="OmpR/PhoB-type_DNA-bd"/>
</dbReference>
<keyword evidence="4 7" id="KW-0238">DNA-binding</keyword>
<sequence>MGAAEYAKTSILVVEDDSELAEAIGQELTRRGYEVSYAFDAPQGLSKAQTGEYHLLILDRMLSEADGLSIIQGLQRYQILVPALIISALDDVDERVKGLNAGADDYLTKPFSFAEMGARVEALLRRPSPSQQLLLQAGKLSLDLLKRKAFLDNEDVDLTPREFELLEYFIRRPSQLITRHMLLQQVWKLRFSPQTNVVDVHISKLRKKIDSQRESSYIRNVRGAGFIFDAGA</sequence>
<dbReference type="STRING" id="655015.B1812_09475"/>
<feature type="domain" description="OmpR/PhoB-type" evidence="9">
    <location>
        <begin position="132"/>
        <end position="230"/>
    </location>
</feature>
<evidence type="ECO:0000259" key="8">
    <source>
        <dbReference type="PROSITE" id="PS50110"/>
    </source>
</evidence>
<keyword evidence="2" id="KW-0902">Two-component regulatory system</keyword>
<evidence type="ECO:0000256" key="3">
    <source>
        <dbReference type="ARBA" id="ARBA00023015"/>
    </source>
</evidence>
<dbReference type="AlphaFoldDB" id="A0A1W6MUT6"/>
<evidence type="ECO:0000256" key="7">
    <source>
        <dbReference type="PROSITE-ProRule" id="PRU01091"/>
    </source>
</evidence>
<evidence type="ECO:0000256" key="6">
    <source>
        <dbReference type="PROSITE-ProRule" id="PRU00169"/>
    </source>
</evidence>
<dbReference type="GO" id="GO:0006355">
    <property type="term" value="P:regulation of DNA-templated transcription"/>
    <property type="evidence" value="ECO:0007669"/>
    <property type="project" value="InterPro"/>
</dbReference>
<keyword evidence="3" id="KW-0805">Transcription regulation</keyword>
<gene>
    <name evidence="10" type="ORF">B1812_09475</name>
</gene>
<feature type="DNA-binding region" description="OmpR/PhoB-type" evidence="7">
    <location>
        <begin position="132"/>
        <end position="230"/>
    </location>
</feature>
<dbReference type="InterPro" id="IPR039420">
    <property type="entry name" value="WalR-like"/>
</dbReference>
<evidence type="ECO:0000313" key="10">
    <source>
        <dbReference type="EMBL" id="ARN81276.1"/>
    </source>
</evidence>
<dbReference type="Gene3D" id="1.10.10.10">
    <property type="entry name" value="Winged helix-like DNA-binding domain superfamily/Winged helix DNA-binding domain"/>
    <property type="match status" value="1"/>
</dbReference>
<dbReference type="InterPro" id="IPR036388">
    <property type="entry name" value="WH-like_DNA-bd_sf"/>
</dbReference>
<dbReference type="PANTHER" id="PTHR48111:SF76">
    <property type="entry name" value="TWO-COMPONENT RESPONSE REGULATOR"/>
    <property type="match status" value="1"/>
</dbReference>
<dbReference type="PROSITE" id="PS51755">
    <property type="entry name" value="OMPR_PHOB"/>
    <property type="match status" value="1"/>
</dbReference>
<dbReference type="GO" id="GO:0000976">
    <property type="term" value="F:transcription cis-regulatory region binding"/>
    <property type="evidence" value="ECO:0007669"/>
    <property type="project" value="TreeGrafter"/>
</dbReference>
<dbReference type="EMBL" id="CP019948">
    <property type="protein sequence ID" value="ARN81276.1"/>
    <property type="molecule type" value="Genomic_DNA"/>
</dbReference>
<dbReference type="GO" id="GO:0000156">
    <property type="term" value="F:phosphorelay response regulator activity"/>
    <property type="evidence" value="ECO:0007669"/>
    <property type="project" value="TreeGrafter"/>
</dbReference>
<evidence type="ECO:0000256" key="4">
    <source>
        <dbReference type="ARBA" id="ARBA00023125"/>
    </source>
</evidence>
<dbReference type="RefSeq" id="WP_085771368.1">
    <property type="nucleotide sequence ID" value="NZ_AP027149.1"/>
</dbReference>
<evidence type="ECO:0000256" key="2">
    <source>
        <dbReference type="ARBA" id="ARBA00023012"/>
    </source>
</evidence>
<dbReference type="SUPFAM" id="SSF52172">
    <property type="entry name" value="CheY-like"/>
    <property type="match status" value="1"/>
</dbReference>
<evidence type="ECO:0000259" key="9">
    <source>
        <dbReference type="PROSITE" id="PS51755"/>
    </source>
</evidence>
<proteinExistence type="predicted"/>
<dbReference type="PROSITE" id="PS50110">
    <property type="entry name" value="RESPONSE_REGULATORY"/>
    <property type="match status" value="1"/>
</dbReference>
<feature type="domain" description="Response regulatory" evidence="8">
    <location>
        <begin position="10"/>
        <end position="124"/>
    </location>
</feature>
<keyword evidence="11" id="KW-1185">Reference proteome</keyword>
<keyword evidence="1 6" id="KW-0597">Phosphoprotein</keyword>
<dbReference type="InterPro" id="IPR001789">
    <property type="entry name" value="Sig_transdc_resp-reg_receiver"/>
</dbReference>
<dbReference type="CDD" id="cd00383">
    <property type="entry name" value="trans_reg_C"/>
    <property type="match status" value="1"/>
</dbReference>
<organism evidence="10 11">
    <name type="scientific">Methylocystis bryophila</name>
    <dbReference type="NCBI Taxonomy" id="655015"/>
    <lineage>
        <taxon>Bacteria</taxon>
        <taxon>Pseudomonadati</taxon>
        <taxon>Pseudomonadota</taxon>
        <taxon>Alphaproteobacteria</taxon>
        <taxon>Hyphomicrobiales</taxon>
        <taxon>Methylocystaceae</taxon>
        <taxon>Methylocystis</taxon>
    </lineage>
</organism>
<evidence type="ECO:0000313" key="11">
    <source>
        <dbReference type="Proteomes" id="UP000193978"/>
    </source>
</evidence>
<reference evidence="10 11" key="1">
    <citation type="submission" date="2017-02" db="EMBL/GenBank/DDBJ databases">
        <authorList>
            <person name="Peterson S.W."/>
        </authorList>
    </citation>
    <scope>NUCLEOTIDE SEQUENCE [LARGE SCALE GENOMIC DNA]</scope>
    <source>
        <strain evidence="10 11">S285</strain>
    </source>
</reference>
<dbReference type="Gene3D" id="3.40.50.2300">
    <property type="match status" value="1"/>
</dbReference>
<accession>A0A1W6MUT6</accession>
<keyword evidence="5" id="KW-0804">Transcription</keyword>
<dbReference type="PANTHER" id="PTHR48111">
    <property type="entry name" value="REGULATOR OF RPOS"/>
    <property type="match status" value="1"/>
</dbReference>
<dbReference type="SMART" id="SM00862">
    <property type="entry name" value="Trans_reg_C"/>
    <property type="match status" value="1"/>
</dbReference>
<feature type="modified residue" description="4-aspartylphosphate" evidence="6">
    <location>
        <position position="59"/>
    </location>
</feature>
<dbReference type="OrthoDB" id="9802426at2"/>
<dbReference type="KEGG" id="mbry:B1812_09475"/>
<name>A0A1W6MUT6_9HYPH</name>
<evidence type="ECO:0000256" key="5">
    <source>
        <dbReference type="ARBA" id="ARBA00023163"/>
    </source>
</evidence>
<dbReference type="SMART" id="SM00448">
    <property type="entry name" value="REC"/>
    <property type="match status" value="1"/>
</dbReference>
<dbReference type="Gene3D" id="6.10.250.690">
    <property type="match status" value="1"/>
</dbReference>
<dbReference type="Proteomes" id="UP000193978">
    <property type="component" value="Chromosome"/>
</dbReference>
<dbReference type="GO" id="GO:0032993">
    <property type="term" value="C:protein-DNA complex"/>
    <property type="evidence" value="ECO:0007669"/>
    <property type="project" value="TreeGrafter"/>
</dbReference>
<dbReference type="Pfam" id="PF00072">
    <property type="entry name" value="Response_reg"/>
    <property type="match status" value="1"/>
</dbReference>
<protein>
    <submittedName>
        <fullName evidence="10">DNA-binding response regulator</fullName>
    </submittedName>
</protein>
<dbReference type="FunFam" id="1.10.10.10:FF:000005">
    <property type="entry name" value="Two-component system response regulator"/>
    <property type="match status" value="1"/>
</dbReference>
<dbReference type="Pfam" id="PF00486">
    <property type="entry name" value="Trans_reg_C"/>
    <property type="match status" value="1"/>
</dbReference>
<evidence type="ECO:0000256" key="1">
    <source>
        <dbReference type="ARBA" id="ARBA00022553"/>
    </source>
</evidence>